<protein>
    <submittedName>
        <fullName evidence="2">Uncharacterized protein</fullName>
    </submittedName>
</protein>
<reference evidence="2" key="1">
    <citation type="submission" date="2017-02" db="UniProtKB">
        <authorList>
            <consortium name="WormBaseParasite"/>
        </authorList>
    </citation>
    <scope>IDENTIFICATION</scope>
</reference>
<accession>A0A0M3IBE2</accession>
<organism evidence="1 2">
    <name type="scientific">Ascaris lumbricoides</name>
    <name type="common">Giant roundworm</name>
    <dbReference type="NCBI Taxonomy" id="6252"/>
    <lineage>
        <taxon>Eukaryota</taxon>
        <taxon>Metazoa</taxon>
        <taxon>Ecdysozoa</taxon>
        <taxon>Nematoda</taxon>
        <taxon>Chromadorea</taxon>
        <taxon>Rhabditida</taxon>
        <taxon>Spirurina</taxon>
        <taxon>Ascaridomorpha</taxon>
        <taxon>Ascaridoidea</taxon>
        <taxon>Ascarididae</taxon>
        <taxon>Ascaris</taxon>
    </lineage>
</organism>
<dbReference type="AlphaFoldDB" id="A0A0M3IBE2"/>
<evidence type="ECO:0000313" key="1">
    <source>
        <dbReference type="Proteomes" id="UP000036681"/>
    </source>
</evidence>
<name>A0A0M3IBE2_ASCLU</name>
<dbReference type="WBParaSite" id="ALUE_0001502801-mRNA-1">
    <property type="protein sequence ID" value="ALUE_0001502801-mRNA-1"/>
    <property type="gene ID" value="ALUE_0001502801"/>
</dbReference>
<sequence>MQIQQLRINACRKAFSVRPIRRSGMAPSQEHGDVTELRLSQGTLVWYVRGVWIFRPQGMNERGQMQTVGILPFEP</sequence>
<evidence type="ECO:0000313" key="2">
    <source>
        <dbReference type="WBParaSite" id="ALUE_0001502801-mRNA-1"/>
    </source>
</evidence>
<proteinExistence type="predicted"/>
<dbReference type="Proteomes" id="UP000036681">
    <property type="component" value="Unplaced"/>
</dbReference>
<keyword evidence="1" id="KW-1185">Reference proteome</keyword>